<name>A0A9N8F1V4_9STRA</name>
<evidence type="ECO:0000313" key="2">
    <source>
        <dbReference type="EMBL" id="CAB9530415.1"/>
    </source>
</evidence>
<dbReference type="EMBL" id="CAICTM010002867">
    <property type="protein sequence ID" value="CAB9530415.1"/>
    <property type="molecule type" value="Genomic_DNA"/>
</dbReference>
<protein>
    <recommendedName>
        <fullName evidence="1">DUF6570 domain-containing protein</fullName>
    </recommendedName>
</protein>
<organism evidence="2 3">
    <name type="scientific">Seminavis robusta</name>
    <dbReference type="NCBI Taxonomy" id="568900"/>
    <lineage>
        <taxon>Eukaryota</taxon>
        <taxon>Sar</taxon>
        <taxon>Stramenopiles</taxon>
        <taxon>Ochrophyta</taxon>
        <taxon>Bacillariophyta</taxon>
        <taxon>Bacillariophyceae</taxon>
        <taxon>Bacillariophycidae</taxon>
        <taxon>Naviculales</taxon>
        <taxon>Naviculaceae</taxon>
        <taxon>Seminavis</taxon>
    </lineage>
</organism>
<feature type="domain" description="DUF6570" evidence="1">
    <location>
        <begin position="144"/>
        <end position="264"/>
    </location>
</feature>
<keyword evidence="3" id="KW-1185">Reference proteome</keyword>
<dbReference type="Pfam" id="PF20209">
    <property type="entry name" value="DUF6570"/>
    <property type="match status" value="1"/>
</dbReference>
<dbReference type="OrthoDB" id="2448733at2759"/>
<sequence>MDDGEDGEDYGPIGVLPSVQSVQERINSRYDELIHVDAKGKYVPYVCLVCDEFIMHRDELLWYRLTDLFKCKHVLEWNAVMHEHERIPAVEENFRFVDHDDAVKDPSWLHRMGLSPRGIVKKGNRPNASGVFSCCERCSSALNKKRTPHFAIVNRNHIGSAPACLKELTPVELAMITPVEGYGYCFTFSGGAQRNLKGTMTFMRVQPRQVARAAMHLEGMGLKNHIVVLLSGPMTSSQRTRTKQEIRTNRILEAVEWLCSNNKKWKEEFRNELKDS</sequence>
<evidence type="ECO:0000313" key="3">
    <source>
        <dbReference type="Proteomes" id="UP001153069"/>
    </source>
</evidence>
<proteinExistence type="predicted"/>
<reference evidence="2" key="1">
    <citation type="submission" date="2020-06" db="EMBL/GenBank/DDBJ databases">
        <authorList>
            <consortium name="Plant Systems Biology data submission"/>
        </authorList>
    </citation>
    <scope>NUCLEOTIDE SEQUENCE</scope>
    <source>
        <strain evidence="2">D6</strain>
    </source>
</reference>
<dbReference type="Proteomes" id="UP001153069">
    <property type="component" value="Unassembled WGS sequence"/>
</dbReference>
<dbReference type="AlphaFoldDB" id="A0A9N8F1V4"/>
<dbReference type="InterPro" id="IPR046700">
    <property type="entry name" value="DUF6570"/>
</dbReference>
<evidence type="ECO:0000259" key="1">
    <source>
        <dbReference type="Pfam" id="PF20209"/>
    </source>
</evidence>
<comment type="caution">
    <text evidence="2">The sequence shown here is derived from an EMBL/GenBank/DDBJ whole genome shotgun (WGS) entry which is preliminary data.</text>
</comment>
<gene>
    <name evidence="2" type="ORF">SEMRO_2869_G339060.1</name>
</gene>
<accession>A0A9N8F1V4</accession>